<evidence type="ECO:0000313" key="1">
    <source>
        <dbReference type="EMBL" id="QDO89572.1"/>
    </source>
</evidence>
<accession>A0A516GDH6</accession>
<protein>
    <submittedName>
        <fullName evidence="1">Helix-turn-helix domain-containing protein</fullName>
    </submittedName>
</protein>
<dbReference type="Proteomes" id="UP000315395">
    <property type="component" value="Chromosome"/>
</dbReference>
<dbReference type="RefSeq" id="WP_143784276.1">
    <property type="nucleotide sequence ID" value="NZ_CP041616.1"/>
</dbReference>
<organism evidence="1 2">
    <name type="scientific">Ornithinimicrobium ciconiae</name>
    <dbReference type="NCBI Taxonomy" id="2594265"/>
    <lineage>
        <taxon>Bacteria</taxon>
        <taxon>Bacillati</taxon>
        <taxon>Actinomycetota</taxon>
        <taxon>Actinomycetes</taxon>
        <taxon>Micrococcales</taxon>
        <taxon>Ornithinimicrobiaceae</taxon>
        <taxon>Ornithinimicrobium</taxon>
    </lineage>
</organism>
<name>A0A516GDH6_9MICO</name>
<reference evidence="1 2" key="1">
    <citation type="submission" date="2019-07" db="EMBL/GenBank/DDBJ databases">
        <title>complete genome sequencing of Ornithinimicrobium sp. H23M54.</title>
        <authorList>
            <person name="Bae J.-W."/>
            <person name="Lee S.-Y."/>
        </authorList>
    </citation>
    <scope>NUCLEOTIDE SEQUENCE [LARGE SCALE GENOMIC DNA]</scope>
    <source>
        <strain evidence="1 2">H23M54</strain>
    </source>
</reference>
<proteinExistence type="predicted"/>
<evidence type="ECO:0000313" key="2">
    <source>
        <dbReference type="Proteomes" id="UP000315395"/>
    </source>
</evidence>
<dbReference type="EMBL" id="CP041616">
    <property type="protein sequence ID" value="QDO89572.1"/>
    <property type="molecule type" value="Genomic_DNA"/>
</dbReference>
<dbReference type="KEGG" id="orz:FNH13_15555"/>
<sequence length="238" mass="25737">MEITTREAGELLAVTPARVRALIAADTLRARRVGTQWLIDIDSVEQQAALTSAQARGRGMAPRVAWAVGDLVDGGGAQWLSAAERSRLRKRVKGVTKVEVVQKWLRSRSTRVTRCRIGVSDIEALLAEQGVVRTGVSAASAYGLGLGGGASADAYVTKDFEERLTRDFFLIESRTGNLTLRVVDHDLHLRTGRCVDAQVVAPRVMVAVDLAADTDARTRSLGRSLLEAVLTEFRAAES</sequence>
<dbReference type="AlphaFoldDB" id="A0A516GDH6"/>
<dbReference type="OrthoDB" id="4463966at2"/>
<gene>
    <name evidence="1" type="ORF">FNH13_15555</name>
</gene>
<keyword evidence="2" id="KW-1185">Reference proteome</keyword>